<evidence type="ECO:0000256" key="4">
    <source>
        <dbReference type="ARBA" id="ARBA00022989"/>
    </source>
</evidence>
<evidence type="ECO:0008006" key="8">
    <source>
        <dbReference type="Google" id="ProtNLM"/>
    </source>
</evidence>
<reference evidence="7" key="1">
    <citation type="submission" date="2018-05" db="EMBL/GenBank/DDBJ databases">
        <authorList>
            <person name="Lanie J.A."/>
            <person name="Ng W.-L."/>
            <person name="Kazmierczak K.M."/>
            <person name="Andrzejewski T.M."/>
            <person name="Davidsen T.M."/>
            <person name="Wayne K.J."/>
            <person name="Tettelin H."/>
            <person name="Glass J.I."/>
            <person name="Rusch D."/>
            <person name="Podicherti R."/>
            <person name="Tsui H.-C.T."/>
            <person name="Winkler M.E."/>
        </authorList>
    </citation>
    <scope>NUCLEOTIDE SEQUENCE</scope>
</reference>
<dbReference type="AlphaFoldDB" id="A0A381XF30"/>
<accession>A0A381XF30</accession>
<feature type="transmembrane region" description="Helical" evidence="6">
    <location>
        <begin position="226"/>
        <end position="245"/>
    </location>
</feature>
<feature type="transmembrane region" description="Helical" evidence="6">
    <location>
        <begin position="149"/>
        <end position="171"/>
    </location>
</feature>
<dbReference type="CDD" id="cd06580">
    <property type="entry name" value="TM_PBP1_transp_TpRbsC_like"/>
    <property type="match status" value="1"/>
</dbReference>
<evidence type="ECO:0000313" key="7">
    <source>
        <dbReference type="EMBL" id="SVA63339.1"/>
    </source>
</evidence>
<feature type="transmembrane region" description="Helical" evidence="6">
    <location>
        <begin position="252"/>
        <end position="274"/>
    </location>
</feature>
<dbReference type="EMBL" id="UINC01014946">
    <property type="protein sequence ID" value="SVA63339.1"/>
    <property type="molecule type" value="Genomic_DNA"/>
</dbReference>
<proteinExistence type="predicted"/>
<feature type="transmembrane region" description="Helical" evidence="6">
    <location>
        <begin position="41"/>
        <end position="64"/>
    </location>
</feature>
<dbReference type="Pfam" id="PF02653">
    <property type="entry name" value="BPD_transp_2"/>
    <property type="match status" value="1"/>
</dbReference>
<keyword evidence="4 6" id="KW-1133">Transmembrane helix</keyword>
<feature type="transmembrane region" description="Helical" evidence="6">
    <location>
        <begin position="97"/>
        <end position="115"/>
    </location>
</feature>
<sequence>MGLEQLFTSAFLITWLAASVRLAGPVLLAALGEIFDELGGILNIGIEGTILFGALTSFLISFLIGNAWLGILGAIIVGIISNLFLAWMYITVRANQVVVGIIFNLLALGLTSYTFRAVLGTQARPQKATMIETLDIPILSDLPFFGPVFFSHSIFLYITIALVFVSGFVLYRTKFGLKLRAVGEHPRAADTAGINVMKMRYIGVMISGAAASLAGAYLVLGQLGIFRDNIVSGRGFIALAIVIFGRWNPYKAALAALVFGAADALQLSLQIFAFKIPPQVLLSLPYFLTILAMSGLMGKAVQPAALLKPYNKN</sequence>
<evidence type="ECO:0000256" key="2">
    <source>
        <dbReference type="ARBA" id="ARBA00022475"/>
    </source>
</evidence>
<dbReference type="GO" id="GO:0005886">
    <property type="term" value="C:plasma membrane"/>
    <property type="evidence" value="ECO:0007669"/>
    <property type="project" value="UniProtKB-SubCell"/>
</dbReference>
<dbReference type="InterPro" id="IPR001851">
    <property type="entry name" value="ABC_transp_permease"/>
</dbReference>
<gene>
    <name evidence="7" type="ORF">METZ01_LOCUS116193</name>
</gene>
<comment type="subcellular location">
    <subcellularLocation>
        <location evidence="1">Cell membrane</location>
        <topology evidence="1">Multi-pass membrane protein</topology>
    </subcellularLocation>
</comment>
<feature type="transmembrane region" description="Helical" evidence="6">
    <location>
        <begin position="70"/>
        <end position="90"/>
    </location>
</feature>
<evidence type="ECO:0000256" key="3">
    <source>
        <dbReference type="ARBA" id="ARBA00022692"/>
    </source>
</evidence>
<protein>
    <recommendedName>
        <fullName evidence="8">ABC transporter permease</fullName>
    </recommendedName>
</protein>
<evidence type="ECO:0000256" key="5">
    <source>
        <dbReference type="ARBA" id="ARBA00023136"/>
    </source>
</evidence>
<dbReference type="PANTHER" id="PTHR43370">
    <property type="entry name" value="SUGAR ABC TRANSPORTER INTEGRAL MEMBRANE PROTEIN-RELATED"/>
    <property type="match status" value="1"/>
</dbReference>
<keyword evidence="2" id="KW-1003">Cell membrane</keyword>
<name>A0A381XF30_9ZZZZ</name>
<dbReference type="PANTHER" id="PTHR43370:SF1">
    <property type="entry name" value="GUANOSINE ABC TRANSPORTER PERMEASE PROTEIN NUPQ"/>
    <property type="match status" value="1"/>
</dbReference>
<dbReference type="GO" id="GO:0022857">
    <property type="term" value="F:transmembrane transporter activity"/>
    <property type="evidence" value="ECO:0007669"/>
    <property type="project" value="InterPro"/>
</dbReference>
<feature type="transmembrane region" description="Helical" evidence="6">
    <location>
        <begin position="201"/>
        <end position="220"/>
    </location>
</feature>
<keyword evidence="5 6" id="KW-0472">Membrane</keyword>
<organism evidence="7">
    <name type="scientific">marine metagenome</name>
    <dbReference type="NCBI Taxonomy" id="408172"/>
    <lineage>
        <taxon>unclassified sequences</taxon>
        <taxon>metagenomes</taxon>
        <taxon>ecological metagenomes</taxon>
    </lineage>
</organism>
<feature type="transmembrane region" description="Helical" evidence="6">
    <location>
        <begin position="6"/>
        <end position="29"/>
    </location>
</feature>
<evidence type="ECO:0000256" key="6">
    <source>
        <dbReference type="SAM" id="Phobius"/>
    </source>
</evidence>
<keyword evidence="3 6" id="KW-0812">Transmembrane</keyword>
<feature type="transmembrane region" description="Helical" evidence="6">
    <location>
        <begin position="286"/>
        <end position="307"/>
    </location>
</feature>
<evidence type="ECO:0000256" key="1">
    <source>
        <dbReference type="ARBA" id="ARBA00004651"/>
    </source>
</evidence>